<comment type="caution">
    <text evidence="1">The sequence shown here is derived from an EMBL/GenBank/DDBJ whole genome shotgun (WGS) entry which is preliminary data.</text>
</comment>
<gene>
    <name evidence="1" type="ORF">EVAR_71869_1</name>
</gene>
<proteinExistence type="predicted"/>
<evidence type="ECO:0000313" key="1">
    <source>
        <dbReference type="EMBL" id="GBP05206.1"/>
    </source>
</evidence>
<dbReference type="Proteomes" id="UP000299102">
    <property type="component" value="Unassembled WGS sequence"/>
</dbReference>
<keyword evidence="2" id="KW-1185">Reference proteome</keyword>
<dbReference type="EMBL" id="BGZK01003874">
    <property type="protein sequence ID" value="GBP05206.1"/>
    <property type="molecule type" value="Genomic_DNA"/>
</dbReference>
<name>A0A4C1STG3_EUMVA</name>
<evidence type="ECO:0000313" key="2">
    <source>
        <dbReference type="Proteomes" id="UP000299102"/>
    </source>
</evidence>
<dbReference type="AlphaFoldDB" id="A0A4C1STG3"/>
<protein>
    <submittedName>
        <fullName evidence="1">Uncharacterized protein</fullName>
    </submittedName>
</protein>
<accession>A0A4C1STG3</accession>
<reference evidence="1 2" key="1">
    <citation type="journal article" date="2019" name="Commun. Biol.">
        <title>The bagworm genome reveals a unique fibroin gene that provides high tensile strength.</title>
        <authorList>
            <person name="Kono N."/>
            <person name="Nakamura H."/>
            <person name="Ohtoshi R."/>
            <person name="Tomita M."/>
            <person name="Numata K."/>
            <person name="Arakawa K."/>
        </authorList>
    </citation>
    <scope>NUCLEOTIDE SEQUENCE [LARGE SCALE GENOMIC DNA]</scope>
</reference>
<sequence length="88" mass="9681">MYFTVCSIPAIEKEYAAPLLHNGRAGAISCRVFKSVEKKDALHPGSLIFLFWNVLRISPDMMMSVSHRCAISPVQLSGISHKAVPVLP</sequence>
<organism evidence="1 2">
    <name type="scientific">Eumeta variegata</name>
    <name type="common">Bagworm moth</name>
    <name type="synonym">Eumeta japonica</name>
    <dbReference type="NCBI Taxonomy" id="151549"/>
    <lineage>
        <taxon>Eukaryota</taxon>
        <taxon>Metazoa</taxon>
        <taxon>Ecdysozoa</taxon>
        <taxon>Arthropoda</taxon>
        <taxon>Hexapoda</taxon>
        <taxon>Insecta</taxon>
        <taxon>Pterygota</taxon>
        <taxon>Neoptera</taxon>
        <taxon>Endopterygota</taxon>
        <taxon>Lepidoptera</taxon>
        <taxon>Glossata</taxon>
        <taxon>Ditrysia</taxon>
        <taxon>Tineoidea</taxon>
        <taxon>Psychidae</taxon>
        <taxon>Oiketicinae</taxon>
        <taxon>Eumeta</taxon>
    </lineage>
</organism>